<organism evidence="3 4">
    <name type="scientific">Pleurotus ostreatus (strain PC15)</name>
    <name type="common">Oyster mushroom</name>
    <dbReference type="NCBI Taxonomy" id="1137138"/>
    <lineage>
        <taxon>Eukaryota</taxon>
        <taxon>Fungi</taxon>
        <taxon>Dikarya</taxon>
        <taxon>Basidiomycota</taxon>
        <taxon>Agaricomycotina</taxon>
        <taxon>Agaricomycetes</taxon>
        <taxon>Agaricomycetidae</taxon>
        <taxon>Agaricales</taxon>
        <taxon>Pleurotineae</taxon>
        <taxon>Pleurotaceae</taxon>
        <taxon>Pleurotus</taxon>
    </lineage>
</organism>
<evidence type="ECO:0000256" key="1">
    <source>
        <dbReference type="SAM" id="MobiDB-lite"/>
    </source>
</evidence>
<evidence type="ECO:0000313" key="3">
    <source>
        <dbReference type="EMBL" id="KDQ22638.1"/>
    </source>
</evidence>
<dbReference type="HOGENOM" id="CLU_156014_0_0_1"/>
<gene>
    <name evidence="3" type="ORF">PLEOSDRAFT_1091017</name>
</gene>
<feature type="transmembrane region" description="Helical" evidence="2">
    <location>
        <begin position="7"/>
        <end position="28"/>
    </location>
</feature>
<dbReference type="OrthoDB" id="2505950at2759"/>
<keyword evidence="2" id="KW-0812">Transmembrane</keyword>
<sequence length="110" mass="11885">MANWIDLFSLFATIAVFGGIIYGVLYLVNSVSQGVASTKEALANKGLHISDKGVSVKTSKRFDREDYVDATQRGFIKAMNAASFGHASSSPQSIGRSDSNSSLKKKNRHD</sequence>
<dbReference type="Proteomes" id="UP000027073">
    <property type="component" value="Unassembled WGS sequence"/>
</dbReference>
<dbReference type="EMBL" id="KL198014">
    <property type="protein sequence ID" value="KDQ22638.1"/>
    <property type="molecule type" value="Genomic_DNA"/>
</dbReference>
<feature type="region of interest" description="Disordered" evidence="1">
    <location>
        <begin position="85"/>
        <end position="110"/>
    </location>
</feature>
<dbReference type="AlphaFoldDB" id="A0A067N3N9"/>
<name>A0A067N3N9_PLEO1</name>
<feature type="compositionally biased region" description="Polar residues" evidence="1">
    <location>
        <begin position="86"/>
        <end position="102"/>
    </location>
</feature>
<dbReference type="VEuPathDB" id="FungiDB:PLEOSDRAFT_1091017"/>
<dbReference type="InParanoid" id="A0A067N3N9"/>
<accession>A0A067N3N9</accession>
<evidence type="ECO:0000256" key="2">
    <source>
        <dbReference type="SAM" id="Phobius"/>
    </source>
</evidence>
<evidence type="ECO:0000313" key="4">
    <source>
        <dbReference type="Proteomes" id="UP000027073"/>
    </source>
</evidence>
<reference evidence="4" key="1">
    <citation type="journal article" date="2014" name="Proc. Natl. Acad. Sci. U.S.A.">
        <title>Extensive sampling of basidiomycete genomes demonstrates inadequacy of the white-rot/brown-rot paradigm for wood decay fungi.</title>
        <authorList>
            <person name="Riley R."/>
            <person name="Salamov A.A."/>
            <person name="Brown D.W."/>
            <person name="Nagy L.G."/>
            <person name="Floudas D."/>
            <person name="Held B.W."/>
            <person name="Levasseur A."/>
            <person name="Lombard V."/>
            <person name="Morin E."/>
            <person name="Otillar R."/>
            <person name="Lindquist E.A."/>
            <person name="Sun H."/>
            <person name="LaButti K.M."/>
            <person name="Schmutz J."/>
            <person name="Jabbour D."/>
            <person name="Luo H."/>
            <person name="Baker S.E."/>
            <person name="Pisabarro A.G."/>
            <person name="Walton J.D."/>
            <person name="Blanchette R.A."/>
            <person name="Henrissat B."/>
            <person name="Martin F."/>
            <person name="Cullen D."/>
            <person name="Hibbett D.S."/>
            <person name="Grigoriev I.V."/>
        </authorList>
    </citation>
    <scope>NUCLEOTIDE SEQUENCE [LARGE SCALE GENOMIC DNA]</scope>
    <source>
        <strain evidence="4">PC15</strain>
    </source>
</reference>
<proteinExistence type="predicted"/>
<keyword evidence="2" id="KW-1133">Transmembrane helix</keyword>
<protein>
    <submittedName>
        <fullName evidence="3">Uncharacterized protein</fullName>
    </submittedName>
</protein>
<keyword evidence="2" id="KW-0472">Membrane</keyword>